<accession>A0ABV1HMU9</accession>
<dbReference type="EC" id="2.4.-.-" evidence="3"/>
<dbReference type="InterPro" id="IPR029063">
    <property type="entry name" value="SAM-dependent_MTases_sf"/>
</dbReference>
<proteinExistence type="predicted"/>
<keyword evidence="3" id="KW-0808">Transferase</keyword>
<dbReference type="PANTHER" id="PTHR43179">
    <property type="entry name" value="RHAMNOSYLTRANSFERASE WBBL"/>
    <property type="match status" value="1"/>
</dbReference>
<dbReference type="Gene3D" id="3.40.50.150">
    <property type="entry name" value="Vaccinia Virus protein VP39"/>
    <property type="match status" value="1"/>
</dbReference>
<dbReference type="CDD" id="cd03801">
    <property type="entry name" value="GT4_PimA-like"/>
    <property type="match status" value="1"/>
</dbReference>
<keyword evidence="4" id="KW-1185">Reference proteome</keyword>
<comment type="caution">
    <text evidence="3">The sequence shown here is derived from an EMBL/GenBank/DDBJ whole genome shotgun (WGS) entry which is preliminary data.</text>
</comment>
<evidence type="ECO:0000256" key="1">
    <source>
        <dbReference type="SAM" id="Coils"/>
    </source>
</evidence>
<feature type="coiled-coil region" evidence="1">
    <location>
        <begin position="527"/>
        <end position="554"/>
    </location>
</feature>
<dbReference type="EMBL" id="JBBMFJ010000022">
    <property type="protein sequence ID" value="MEQ2563644.1"/>
    <property type="molecule type" value="Genomic_DNA"/>
</dbReference>
<dbReference type="InterPro" id="IPR001173">
    <property type="entry name" value="Glyco_trans_2-like"/>
</dbReference>
<dbReference type="Proteomes" id="UP001437460">
    <property type="component" value="Unassembled WGS sequence"/>
</dbReference>
<dbReference type="CDD" id="cd02440">
    <property type="entry name" value="AdoMet_MTases"/>
    <property type="match status" value="1"/>
</dbReference>
<dbReference type="RefSeq" id="WP_349229761.1">
    <property type="nucleotide sequence ID" value="NZ_JBBMFJ010000022.1"/>
</dbReference>
<sequence>MNMRKIDDEIQALLSEHRGDIRSILKDNHRLDLLYALSSQRELLLEWYDFEPEAEVLQVGADYGALTGLLRSSVSAVTVLDDTESALETVRQRYPGAANIHYHKDSLTGYAAEACAEGKKYDYVIFAGTLTAPYEDHIHAAKALLKPEGILIVASANALGMKYFAGTVEEENALTKRQLMELLCGDKENQSMAEEHGALKFYYPMPDYKTPVSIYSDAYLPKKGDLTRVTPAYDYPPYHMMEQGEKFDTVCEAGLFDLYANSYLVFWSADPKQLQKDDERIFIKYNKTRREEFQIKTCICERNKERYVEKAALSLDGSAHIDSFKEKYEKLTKQHRTLKVAEPKFAEHRNSVYFPYLVGQTCAEKLGEQLEGGQLPLDVLQIVMNQIYDISPECRSAFVRTEEFDEVFGADLPEEEQDLLLSDTACEVSNIDALFENMLMTREGIYCLDYEWVFLFPVPEHFVKYRILYYFYEQYSSVLKQLTLDQILGYFGITPEMAEVYRKMEVNFQNYVHGENQELYLGNYMVYSRTVRDIRQTESDLARARERIEQMKIHSREKDVTIRKITEVQRLTNNHVTNLEAIIHNHEHEIGEMAKTLNYLNKHEAILFKIRRKLGDKFNQKYPKGSMERKKLHYKKEYMLHPLRSMKLYSTPEGRNLRDGDFNIGEIYREHGRLKFEQVENPTVSIIIPVYNQIHYTYACLLSILEHTKDVSYEVIIADDVSTDATEHLSEYAEGLVICRNSTNQGFLRNCNNAARHARGKYVMFLNNDTQVTENWLSSLVQLIESDPTIGMVGSKLVYPDGRLQEAGGIIWSDGSGWNYGRLDNPDKPEYNYVKDVDYISGAAILLSNELWNQIGGFDTRFAPAYCEDSDLAFEVRKAGYRVVYQPKSKVIHFEGVSNGTDVQGTGLKRYQIANSKKLKEKWADEFAKQCENDGNPDPFRARERSMGKPIILVVDHYVPTYDKDAGSKTTYQYLKMFLKKGYVVKFLGDNFMNEEPYTSELEQMGIEVLYGPEYQVKIWDWLRDHGDDIAVAYLNRPHIASKYIDYILDNTDIKVIYYGHDLHWLRESREYQITKDPKIREDAEYWKSIEFTLMSKAAVSYYPSYIERDAIHEIDPTINVKDITAYVFDEFKSDIQEDFAKRNGLLFVGGFAHPPNADAVLWFAKDIYPRIRQQMEAAGQISPEFIVVGSKVTDEIKALQQPGNGIIIKGFVSEEELSELYATCRVVVVPLRYGAGVKGKVVEAIYNGAPIVTTSIGAEGIPQVEDVLLVEDEPEAFAETVTRLYQSPEGCKALCEKTQSYIRTHFSMDAAWKVIEDDFKR</sequence>
<dbReference type="Pfam" id="PF13692">
    <property type="entry name" value="Glyco_trans_1_4"/>
    <property type="match status" value="1"/>
</dbReference>
<evidence type="ECO:0000313" key="4">
    <source>
        <dbReference type="Proteomes" id="UP001437460"/>
    </source>
</evidence>
<dbReference type="SUPFAM" id="SSF53756">
    <property type="entry name" value="UDP-Glycosyltransferase/glycogen phosphorylase"/>
    <property type="match status" value="1"/>
</dbReference>
<dbReference type="Gene3D" id="3.40.50.2000">
    <property type="entry name" value="Glycogen Phosphorylase B"/>
    <property type="match status" value="1"/>
</dbReference>
<reference evidence="3 4" key="1">
    <citation type="submission" date="2024-03" db="EMBL/GenBank/DDBJ databases">
        <title>Human intestinal bacterial collection.</title>
        <authorList>
            <person name="Pauvert C."/>
            <person name="Hitch T.C.A."/>
            <person name="Clavel T."/>
        </authorList>
    </citation>
    <scope>NUCLEOTIDE SEQUENCE [LARGE SCALE GENOMIC DNA]</scope>
    <source>
        <strain evidence="3 4">CLA-AP-H27</strain>
    </source>
</reference>
<organism evidence="3 4">
    <name type="scientific">Ventrimonas faecis</name>
    <dbReference type="NCBI Taxonomy" id="3133170"/>
    <lineage>
        <taxon>Bacteria</taxon>
        <taxon>Bacillati</taxon>
        <taxon>Bacillota</taxon>
        <taxon>Clostridia</taxon>
        <taxon>Lachnospirales</taxon>
        <taxon>Lachnospiraceae</taxon>
        <taxon>Ventrimonas</taxon>
    </lineage>
</organism>
<evidence type="ECO:0000313" key="3">
    <source>
        <dbReference type="EMBL" id="MEQ2563644.1"/>
    </source>
</evidence>
<keyword evidence="3" id="KW-0328">Glycosyltransferase</keyword>
<evidence type="ECO:0000259" key="2">
    <source>
        <dbReference type="Pfam" id="PF00535"/>
    </source>
</evidence>
<name>A0ABV1HMU9_9FIRM</name>
<keyword evidence="1" id="KW-0175">Coiled coil</keyword>
<protein>
    <submittedName>
        <fullName evidence="3">Glycosyltransferase</fullName>
        <ecNumber evidence="3">2.4.-.-</ecNumber>
    </submittedName>
</protein>
<dbReference type="PANTHER" id="PTHR43179:SF7">
    <property type="entry name" value="RHAMNOSYLTRANSFERASE WBBL"/>
    <property type="match status" value="1"/>
</dbReference>
<dbReference type="Gene3D" id="3.90.550.10">
    <property type="entry name" value="Spore Coat Polysaccharide Biosynthesis Protein SpsA, Chain A"/>
    <property type="match status" value="1"/>
</dbReference>
<dbReference type="Pfam" id="PF00535">
    <property type="entry name" value="Glycos_transf_2"/>
    <property type="match status" value="1"/>
</dbReference>
<dbReference type="SUPFAM" id="SSF53335">
    <property type="entry name" value="S-adenosyl-L-methionine-dependent methyltransferases"/>
    <property type="match status" value="1"/>
</dbReference>
<dbReference type="GO" id="GO:0016757">
    <property type="term" value="F:glycosyltransferase activity"/>
    <property type="evidence" value="ECO:0007669"/>
    <property type="project" value="UniProtKB-KW"/>
</dbReference>
<dbReference type="SUPFAM" id="SSF53448">
    <property type="entry name" value="Nucleotide-diphospho-sugar transferases"/>
    <property type="match status" value="1"/>
</dbReference>
<feature type="domain" description="Glycosyltransferase 2-like" evidence="2">
    <location>
        <begin position="685"/>
        <end position="808"/>
    </location>
</feature>
<dbReference type="CDD" id="cd04186">
    <property type="entry name" value="GT_2_like_c"/>
    <property type="match status" value="1"/>
</dbReference>
<dbReference type="InterPro" id="IPR029044">
    <property type="entry name" value="Nucleotide-diphossugar_trans"/>
</dbReference>
<gene>
    <name evidence="3" type="ORF">WMO41_10810</name>
</gene>